<dbReference type="InterPro" id="IPR014752">
    <property type="entry name" value="Arrestin-like_C"/>
</dbReference>
<evidence type="ECO:0000313" key="4">
    <source>
        <dbReference type="EMBL" id="KAF2900133.1"/>
    </source>
</evidence>
<evidence type="ECO:0000256" key="1">
    <source>
        <dbReference type="ARBA" id="ARBA00005298"/>
    </source>
</evidence>
<keyword evidence="2" id="KW-0716">Sensory transduction</keyword>
<dbReference type="InterPro" id="IPR011021">
    <property type="entry name" value="Arrestin-like_N"/>
</dbReference>
<dbReference type="InterPro" id="IPR011022">
    <property type="entry name" value="Arrestin_C-like"/>
</dbReference>
<dbReference type="GO" id="GO:0015031">
    <property type="term" value="P:protein transport"/>
    <property type="evidence" value="ECO:0007669"/>
    <property type="project" value="TreeGrafter"/>
</dbReference>
<dbReference type="AlphaFoldDB" id="A0A8K0GJH8"/>
<evidence type="ECO:0000313" key="5">
    <source>
        <dbReference type="Proteomes" id="UP000801492"/>
    </source>
</evidence>
<dbReference type="OrthoDB" id="2333384at2759"/>
<dbReference type="PANTHER" id="PTHR11188">
    <property type="entry name" value="ARRESTIN DOMAIN CONTAINING PROTEIN"/>
    <property type="match status" value="1"/>
</dbReference>
<protein>
    <recommendedName>
        <fullName evidence="3">Arrestin C-terminal-like domain-containing protein</fullName>
    </recommendedName>
</protein>
<comment type="caution">
    <text evidence="4">The sequence shown here is derived from an EMBL/GenBank/DDBJ whole genome shotgun (WGS) entry which is preliminary data.</text>
</comment>
<organism evidence="4 5">
    <name type="scientific">Ignelater luminosus</name>
    <name type="common">Cucubano</name>
    <name type="synonym">Pyrophorus luminosus</name>
    <dbReference type="NCBI Taxonomy" id="2038154"/>
    <lineage>
        <taxon>Eukaryota</taxon>
        <taxon>Metazoa</taxon>
        <taxon>Ecdysozoa</taxon>
        <taxon>Arthropoda</taxon>
        <taxon>Hexapoda</taxon>
        <taxon>Insecta</taxon>
        <taxon>Pterygota</taxon>
        <taxon>Neoptera</taxon>
        <taxon>Endopterygota</taxon>
        <taxon>Coleoptera</taxon>
        <taxon>Polyphaga</taxon>
        <taxon>Elateriformia</taxon>
        <taxon>Elateroidea</taxon>
        <taxon>Elateridae</taxon>
        <taxon>Agrypninae</taxon>
        <taxon>Pyrophorini</taxon>
        <taxon>Ignelater</taxon>
    </lineage>
</organism>
<name>A0A8K0GJH8_IGNLU</name>
<gene>
    <name evidence="4" type="ORF">ILUMI_06051</name>
</gene>
<evidence type="ECO:0000256" key="2">
    <source>
        <dbReference type="ARBA" id="ARBA00022606"/>
    </source>
</evidence>
<reference evidence="4" key="1">
    <citation type="submission" date="2019-08" db="EMBL/GenBank/DDBJ databases">
        <title>The genome of the North American firefly Photinus pyralis.</title>
        <authorList>
            <consortium name="Photinus pyralis genome working group"/>
            <person name="Fallon T.R."/>
            <person name="Sander Lower S.E."/>
            <person name="Weng J.-K."/>
        </authorList>
    </citation>
    <scope>NUCLEOTIDE SEQUENCE</scope>
    <source>
        <strain evidence="4">TRF0915ILg1</strain>
        <tissue evidence="4">Whole body</tissue>
    </source>
</reference>
<evidence type="ECO:0000259" key="3">
    <source>
        <dbReference type="SMART" id="SM01017"/>
    </source>
</evidence>
<sequence length="355" mass="39702">MENPVKILLDSGANAFCAGQTISGKVKCTFANDEIIRAIKVSYIGSAKTKWLANVGKAQRPFWAEEIYFDEEHILVQGNEENQFRLTAGTYTYPFSYRLPQEIPTSFSDRCGSVQYKIIVVVDRPWMSNYQDEHLLFVISPLDLNLLPVRDPFSKSVEETLRWCCYNAGEITFTVSLPVTGYAADQQINIGSYVQNMSNVNIAAVQYEIIRTNEYSADNPWKNKRYFKYTLANCTTGSIEAHVEKSWTSSMKIPVKNILNLLSCNIMNASHHLEAKVILPFPYPYLKITCPITLGTIPLTGIETSLPGPPTHSNSSAVSTSRNLDILEGSTLAGSPLQSYGESIPHSSEMKMNRI</sequence>
<dbReference type="Pfam" id="PF02752">
    <property type="entry name" value="Arrestin_C"/>
    <property type="match status" value="1"/>
</dbReference>
<accession>A0A8K0GJH8</accession>
<dbReference type="Gene3D" id="2.60.40.640">
    <property type="match status" value="2"/>
</dbReference>
<dbReference type="Pfam" id="PF00339">
    <property type="entry name" value="Arrestin_N"/>
    <property type="match status" value="1"/>
</dbReference>
<feature type="domain" description="Arrestin C-terminal-like" evidence="3">
    <location>
        <begin position="167"/>
        <end position="299"/>
    </location>
</feature>
<comment type="similarity">
    <text evidence="1">Belongs to the arrestin family.</text>
</comment>
<keyword evidence="5" id="KW-1185">Reference proteome</keyword>
<dbReference type="InterPro" id="IPR014756">
    <property type="entry name" value="Ig_E-set"/>
</dbReference>
<dbReference type="Proteomes" id="UP000801492">
    <property type="component" value="Unassembled WGS sequence"/>
</dbReference>
<proteinExistence type="inferred from homology"/>
<dbReference type="InterPro" id="IPR050357">
    <property type="entry name" value="Arrestin_domain-protein"/>
</dbReference>
<dbReference type="SUPFAM" id="SSF81296">
    <property type="entry name" value="E set domains"/>
    <property type="match status" value="2"/>
</dbReference>
<dbReference type="EMBL" id="VTPC01002362">
    <property type="protein sequence ID" value="KAF2900133.1"/>
    <property type="molecule type" value="Genomic_DNA"/>
</dbReference>
<dbReference type="PANTHER" id="PTHR11188:SF176">
    <property type="entry name" value="ARRESTIN DOMAIN-CONTAINING PROTEIN 1"/>
    <property type="match status" value="1"/>
</dbReference>
<dbReference type="SMART" id="SM01017">
    <property type="entry name" value="Arrestin_C"/>
    <property type="match status" value="1"/>
</dbReference>
<dbReference type="GO" id="GO:0005737">
    <property type="term" value="C:cytoplasm"/>
    <property type="evidence" value="ECO:0007669"/>
    <property type="project" value="TreeGrafter"/>
</dbReference>